<keyword evidence="2" id="KW-1185">Reference proteome</keyword>
<protein>
    <submittedName>
        <fullName evidence="1">Uncharacterized protein</fullName>
    </submittedName>
</protein>
<organism evidence="1 2">
    <name type="scientific">Ceratodon purpureus</name>
    <name type="common">Fire moss</name>
    <name type="synonym">Dicranum purpureum</name>
    <dbReference type="NCBI Taxonomy" id="3225"/>
    <lineage>
        <taxon>Eukaryota</taxon>
        <taxon>Viridiplantae</taxon>
        <taxon>Streptophyta</taxon>
        <taxon>Embryophyta</taxon>
        <taxon>Bryophyta</taxon>
        <taxon>Bryophytina</taxon>
        <taxon>Bryopsida</taxon>
        <taxon>Dicranidae</taxon>
        <taxon>Pseudoditrichales</taxon>
        <taxon>Ditrichaceae</taxon>
        <taxon>Ceratodon</taxon>
    </lineage>
</organism>
<gene>
    <name evidence="1" type="ORF">KC19_VG255000</name>
</gene>
<name>A0A8T0HUB5_CERPU</name>
<proteinExistence type="predicted"/>
<reference evidence="1" key="1">
    <citation type="submission" date="2020-06" db="EMBL/GenBank/DDBJ databases">
        <title>WGS assembly of Ceratodon purpureus strain R40.</title>
        <authorList>
            <person name="Carey S.B."/>
            <person name="Jenkins J."/>
            <person name="Shu S."/>
            <person name="Lovell J.T."/>
            <person name="Sreedasyam A."/>
            <person name="Maumus F."/>
            <person name="Tiley G.P."/>
            <person name="Fernandez-Pozo N."/>
            <person name="Barry K."/>
            <person name="Chen C."/>
            <person name="Wang M."/>
            <person name="Lipzen A."/>
            <person name="Daum C."/>
            <person name="Saski C.A."/>
            <person name="Payton A.C."/>
            <person name="Mcbreen J.C."/>
            <person name="Conrad R.E."/>
            <person name="Kollar L.M."/>
            <person name="Olsson S."/>
            <person name="Huttunen S."/>
            <person name="Landis J.B."/>
            <person name="Wickett N.J."/>
            <person name="Johnson M.G."/>
            <person name="Rensing S.A."/>
            <person name="Grimwood J."/>
            <person name="Schmutz J."/>
            <person name="Mcdaniel S.F."/>
        </authorList>
    </citation>
    <scope>NUCLEOTIDE SEQUENCE</scope>
    <source>
        <strain evidence="1">R40</strain>
    </source>
</reference>
<sequence length="112" mass="12316">MASWVGPSVLVVLQTRSSTCLSTFRCQNSTCLSSWTRASRITFTASRCSSSNFNTWRLSFAASSFLFSASILQTMCFPLSLFPPFTETKCFVTAISILYSDFLLSCNGNSSV</sequence>
<evidence type="ECO:0000313" key="2">
    <source>
        <dbReference type="Proteomes" id="UP000822688"/>
    </source>
</evidence>
<accession>A0A8T0HUB5</accession>
<dbReference type="Proteomes" id="UP000822688">
    <property type="component" value="Chromosome V"/>
</dbReference>
<evidence type="ECO:0000313" key="1">
    <source>
        <dbReference type="EMBL" id="KAG0574329.1"/>
    </source>
</evidence>
<dbReference type="AlphaFoldDB" id="A0A8T0HUB5"/>
<dbReference type="EMBL" id="CM026426">
    <property type="protein sequence ID" value="KAG0574329.1"/>
    <property type="molecule type" value="Genomic_DNA"/>
</dbReference>
<comment type="caution">
    <text evidence="1">The sequence shown here is derived from an EMBL/GenBank/DDBJ whole genome shotgun (WGS) entry which is preliminary data.</text>
</comment>